<protein>
    <submittedName>
        <fullName evidence="5">PUA-like domain-containing protein</fullName>
    </submittedName>
</protein>
<dbReference type="SUPFAM" id="SSF88697">
    <property type="entry name" value="PUA domain-like"/>
    <property type="match status" value="1"/>
</dbReference>
<dbReference type="InterPro" id="IPR003105">
    <property type="entry name" value="SRA_YDG"/>
</dbReference>
<feature type="region of interest" description="Disordered" evidence="3">
    <location>
        <begin position="30"/>
        <end position="126"/>
    </location>
</feature>
<dbReference type="GO" id="GO:0016567">
    <property type="term" value="P:protein ubiquitination"/>
    <property type="evidence" value="ECO:0007669"/>
    <property type="project" value="TreeGrafter"/>
</dbReference>
<sequence>MVSDYERQRLLNMERNKALLMKMGLDKPLFEPKAAKQPKAPSKKRKLATPPAVEHDNPHAPKSARTETATSAGETGAVRRSSRNAGRTVDYNAEHQKGPPIPVSFKSGIRDTENSGPLGREAGSKRLHDPKVFGSIPGIEVGTWWETREGCSADSIHAPWVGGISGGPHGAYSVALSGGYPDDVDWGYAFTYTGSGGRNLKGTKANPLNLRAAPQSSDQTFENSFNKALKISSEKKKPVRVIRGFKVDSPYAPYEGYRYDGLYRVEKAWQEKGMEGFLVCKFAFKRLPNQPPLPRRADADDASNDDTSTEAKMAEGEEEVTVAVEGSEGSVAA</sequence>
<reference evidence="5" key="1">
    <citation type="submission" date="2023-03" db="EMBL/GenBank/DDBJ databases">
        <title>Massive genome expansion in bonnet fungi (Mycena s.s.) driven by repeated elements and novel gene families across ecological guilds.</title>
        <authorList>
            <consortium name="Lawrence Berkeley National Laboratory"/>
            <person name="Harder C.B."/>
            <person name="Miyauchi S."/>
            <person name="Viragh M."/>
            <person name="Kuo A."/>
            <person name="Thoen E."/>
            <person name="Andreopoulos B."/>
            <person name="Lu D."/>
            <person name="Skrede I."/>
            <person name="Drula E."/>
            <person name="Henrissat B."/>
            <person name="Morin E."/>
            <person name="Kohler A."/>
            <person name="Barry K."/>
            <person name="LaButti K."/>
            <person name="Morin E."/>
            <person name="Salamov A."/>
            <person name="Lipzen A."/>
            <person name="Mereny Z."/>
            <person name="Hegedus B."/>
            <person name="Baldrian P."/>
            <person name="Stursova M."/>
            <person name="Weitz H."/>
            <person name="Taylor A."/>
            <person name="Grigoriev I.V."/>
            <person name="Nagy L.G."/>
            <person name="Martin F."/>
            <person name="Kauserud H."/>
        </authorList>
    </citation>
    <scope>NUCLEOTIDE SEQUENCE</scope>
    <source>
        <strain evidence="5">CBHHK188m</strain>
    </source>
</reference>
<dbReference type="Proteomes" id="UP001215280">
    <property type="component" value="Unassembled WGS sequence"/>
</dbReference>
<dbReference type="GO" id="GO:0044027">
    <property type="term" value="P:negative regulation of gene expression via chromosomal CpG island methylation"/>
    <property type="evidence" value="ECO:0007669"/>
    <property type="project" value="TreeGrafter"/>
</dbReference>
<evidence type="ECO:0000256" key="2">
    <source>
        <dbReference type="PROSITE-ProRule" id="PRU00358"/>
    </source>
</evidence>
<dbReference type="PANTHER" id="PTHR14140:SF27">
    <property type="entry name" value="OS04G0289800 PROTEIN"/>
    <property type="match status" value="1"/>
</dbReference>
<gene>
    <name evidence="5" type="ORF">DFH07DRAFT_789256</name>
</gene>
<feature type="domain" description="YDG" evidence="4">
    <location>
        <begin position="134"/>
        <end position="286"/>
    </location>
</feature>
<dbReference type="InterPro" id="IPR015947">
    <property type="entry name" value="PUA-like_sf"/>
</dbReference>
<keyword evidence="6" id="KW-1185">Reference proteome</keyword>
<evidence type="ECO:0000256" key="1">
    <source>
        <dbReference type="ARBA" id="ARBA00023242"/>
    </source>
</evidence>
<evidence type="ECO:0000259" key="4">
    <source>
        <dbReference type="PROSITE" id="PS51015"/>
    </source>
</evidence>
<dbReference type="FunFam" id="2.30.280.10:FF:000005">
    <property type="entry name" value="E3 ubiquitin-protein ligase UHRF1"/>
    <property type="match status" value="1"/>
</dbReference>
<dbReference type="PROSITE" id="PS51015">
    <property type="entry name" value="YDG"/>
    <property type="match status" value="1"/>
</dbReference>
<name>A0AAD7KE90_9AGAR</name>
<evidence type="ECO:0000313" key="5">
    <source>
        <dbReference type="EMBL" id="KAJ7783826.1"/>
    </source>
</evidence>
<comment type="subcellular location">
    <subcellularLocation>
        <location evidence="2">Nucleus</location>
    </subcellularLocation>
</comment>
<keyword evidence="1 2" id="KW-0539">Nucleus</keyword>
<dbReference type="GO" id="GO:0061630">
    <property type="term" value="F:ubiquitin protein ligase activity"/>
    <property type="evidence" value="ECO:0007669"/>
    <property type="project" value="TreeGrafter"/>
</dbReference>
<dbReference type="InterPro" id="IPR036987">
    <property type="entry name" value="SRA-YDG_sf"/>
</dbReference>
<organism evidence="5 6">
    <name type="scientific">Mycena maculata</name>
    <dbReference type="NCBI Taxonomy" id="230809"/>
    <lineage>
        <taxon>Eukaryota</taxon>
        <taxon>Fungi</taxon>
        <taxon>Dikarya</taxon>
        <taxon>Basidiomycota</taxon>
        <taxon>Agaricomycotina</taxon>
        <taxon>Agaricomycetes</taxon>
        <taxon>Agaricomycetidae</taxon>
        <taxon>Agaricales</taxon>
        <taxon>Marasmiineae</taxon>
        <taxon>Mycenaceae</taxon>
        <taxon>Mycena</taxon>
    </lineage>
</organism>
<dbReference type="EMBL" id="JARJLG010000002">
    <property type="protein sequence ID" value="KAJ7783826.1"/>
    <property type="molecule type" value="Genomic_DNA"/>
</dbReference>
<comment type="caution">
    <text evidence="5">The sequence shown here is derived from an EMBL/GenBank/DDBJ whole genome shotgun (WGS) entry which is preliminary data.</text>
</comment>
<feature type="region of interest" description="Disordered" evidence="3">
    <location>
        <begin position="289"/>
        <end position="333"/>
    </location>
</feature>
<dbReference type="AlphaFoldDB" id="A0AAD7KE90"/>
<dbReference type="InterPro" id="IPR045134">
    <property type="entry name" value="UHRF1/2-like"/>
</dbReference>
<proteinExistence type="predicted"/>
<dbReference type="SMART" id="SM00466">
    <property type="entry name" value="SRA"/>
    <property type="match status" value="1"/>
</dbReference>
<feature type="compositionally biased region" description="Low complexity" evidence="3">
    <location>
        <begin position="66"/>
        <end position="76"/>
    </location>
</feature>
<accession>A0AAD7KE90</accession>
<dbReference type="GO" id="GO:0005634">
    <property type="term" value="C:nucleus"/>
    <property type="evidence" value="ECO:0007669"/>
    <property type="project" value="UniProtKB-SubCell"/>
</dbReference>
<evidence type="ECO:0000313" key="6">
    <source>
        <dbReference type="Proteomes" id="UP001215280"/>
    </source>
</evidence>
<evidence type="ECO:0000256" key="3">
    <source>
        <dbReference type="SAM" id="MobiDB-lite"/>
    </source>
</evidence>
<dbReference type="Gene3D" id="2.30.280.10">
    <property type="entry name" value="SRA-YDG"/>
    <property type="match status" value="1"/>
</dbReference>
<feature type="compositionally biased region" description="Low complexity" evidence="3">
    <location>
        <begin position="321"/>
        <end position="333"/>
    </location>
</feature>
<dbReference type="PANTHER" id="PTHR14140">
    <property type="entry name" value="E3 UBIQUITIN-PROTEIN LIGASE UHRF-RELATED"/>
    <property type="match status" value="1"/>
</dbReference>
<dbReference type="Pfam" id="PF02182">
    <property type="entry name" value="SAD_SRA"/>
    <property type="match status" value="1"/>
</dbReference>